<dbReference type="EMBL" id="CAXLJL010000645">
    <property type="protein sequence ID" value="CAL5139780.1"/>
    <property type="molecule type" value="Genomic_DNA"/>
</dbReference>
<dbReference type="InterPro" id="IPR023610">
    <property type="entry name" value="PInositol-4/5-P-5/4-kinase"/>
</dbReference>
<feature type="domain" description="PIPK" evidence="3">
    <location>
        <begin position="61"/>
        <end position="535"/>
    </location>
</feature>
<keyword evidence="1" id="KW-0067">ATP-binding</keyword>
<dbReference type="CDD" id="cd17301">
    <property type="entry name" value="PIPKc_PIP5KI"/>
    <property type="match status" value="1"/>
</dbReference>
<dbReference type="GO" id="GO:0005524">
    <property type="term" value="F:ATP binding"/>
    <property type="evidence" value="ECO:0007669"/>
    <property type="project" value="UniProtKB-UniRule"/>
</dbReference>
<keyword evidence="1" id="KW-0808">Transferase</keyword>
<accession>A0AAV2TSL6</accession>
<comment type="caution">
    <text evidence="4">The sequence shown here is derived from an EMBL/GenBank/DDBJ whole genome shotgun (WGS) entry which is preliminary data.</text>
</comment>
<dbReference type="SUPFAM" id="SSF56104">
    <property type="entry name" value="SAICAR synthase-like"/>
    <property type="match status" value="1"/>
</dbReference>
<feature type="region of interest" description="Disordered" evidence="2">
    <location>
        <begin position="376"/>
        <end position="400"/>
    </location>
</feature>
<name>A0AAV2TSL6_CALDB</name>
<sequence length="724" mass="81470">MTEAVTRNSGPSSPLSQTSPVKSGMASTSRGPFRESEIRKERKLGHRRVTEEGTVTYKKKPTSEIQRALQLGIQHHIGTVQQKPLRDVLFSDFQTLETVCFPPAGTKTTPAHNMSEFRFRTYAPIAFRNFRNRYKLDIRDFLNSICGRELRELSNPGASGSIFYITQDDEFIIKTVQHREGEFLVALLPPYFMNLMQHPCTLLPKFHGFYCLQTSRKNIRFVVMNNLLPSAVKIHEKYDLKGSTYKRRAGPAELAKSSPTLKDLDFRERHPDGIWLETETYDALIKTIEEDCRVLESLQIMDYSLLLGIHNLDQAKRERTERHSLKTTQGAAGSPASCGDEARSRSDGHTPVNGVHLDSSEVSRVDLSSLPRFPVSSGVSGLHATPHSLSPGADGERNVSFRPPGVIDNSVSYPENRVLYSPKSSGFQRNVGRARSHKRLAAYSTAMESIEASAKPVELEKEEVDLIPSGGIPARSSNGDRLLLFIGIIDILQSYRLAKKLEHGFKSLVIDGETVSVSPPDFYAQRFQDSLSRVVFKRIQSLDQPTLLGPNAMRFRRFVEMAMKQVSAKRSAATSRQSSTMRPSGELQPPQMYESHHRSDGVQERQSVHRGPFLRRVRTSIRRTFRRTARRPPPVEEGSAPERRTQILVHVGDSVVQLEVKWDQAATYSNHRQRRGTVIRASSISGRVHLESLPCHLTCVEDQSGERITPCSSIHRDEPSPQQI</sequence>
<evidence type="ECO:0000313" key="5">
    <source>
        <dbReference type="Proteomes" id="UP001497525"/>
    </source>
</evidence>
<dbReference type="Pfam" id="PF01504">
    <property type="entry name" value="PIP5K"/>
    <property type="match status" value="1"/>
</dbReference>
<reference evidence="4" key="1">
    <citation type="submission" date="2024-06" db="EMBL/GenBank/DDBJ databases">
        <authorList>
            <person name="Liu X."/>
            <person name="Lenzi L."/>
            <person name="Haldenby T S."/>
            <person name="Uol C."/>
        </authorList>
    </citation>
    <scope>NUCLEOTIDE SEQUENCE</scope>
</reference>
<proteinExistence type="predicted"/>
<evidence type="ECO:0000313" key="4">
    <source>
        <dbReference type="EMBL" id="CAL5139780.1"/>
    </source>
</evidence>
<feature type="compositionally biased region" description="Polar residues" evidence="2">
    <location>
        <begin position="1"/>
        <end position="30"/>
    </location>
</feature>
<organism evidence="4 5">
    <name type="scientific">Calicophoron daubneyi</name>
    <name type="common">Rumen fluke</name>
    <name type="synonym">Paramphistomum daubneyi</name>
    <dbReference type="NCBI Taxonomy" id="300641"/>
    <lineage>
        <taxon>Eukaryota</taxon>
        <taxon>Metazoa</taxon>
        <taxon>Spiralia</taxon>
        <taxon>Lophotrochozoa</taxon>
        <taxon>Platyhelminthes</taxon>
        <taxon>Trematoda</taxon>
        <taxon>Digenea</taxon>
        <taxon>Plagiorchiida</taxon>
        <taxon>Pronocephalata</taxon>
        <taxon>Paramphistomoidea</taxon>
        <taxon>Paramphistomidae</taxon>
        <taxon>Calicophoron</taxon>
    </lineage>
</organism>
<dbReference type="InterPro" id="IPR027483">
    <property type="entry name" value="PInositol-4-P-4/5-kinase_C_sf"/>
</dbReference>
<feature type="compositionally biased region" description="Basic and acidic residues" evidence="2">
    <location>
        <begin position="594"/>
        <end position="607"/>
    </location>
</feature>
<dbReference type="AlphaFoldDB" id="A0AAV2TSL6"/>
<gene>
    <name evidence="4" type="ORF">CDAUBV1_LOCUS14973</name>
</gene>
<feature type="region of interest" description="Disordered" evidence="2">
    <location>
        <begin position="318"/>
        <end position="360"/>
    </location>
</feature>
<feature type="region of interest" description="Disordered" evidence="2">
    <location>
        <begin position="1"/>
        <end position="54"/>
    </location>
</feature>
<feature type="region of interest" description="Disordered" evidence="2">
    <location>
        <begin position="569"/>
        <end position="608"/>
    </location>
</feature>
<dbReference type="Gene3D" id="3.30.800.10">
    <property type="entry name" value="Phosphatidylinositol Phosphate Kinase II Beta"/>
    <property type="match status" value="1"/>
</dbReference>
<keyword evidence="1" id="KW-0418">Kinase</keyword>
<evidence type="ECO:0000256" key="1">
    <source>
        <dbReference type="PROSITE-ProRule" id="PRU00781"/>
    </source>
</evidence>
<dbReference type="PANTHER" id="PTHR23086">
    <property type="entry name" value="PHOSPHATIDYLINOSITOL-4-PHOSPHATE 5-KINASE"/>
    <property type="match status" value="1"/>
</dbReference>
<dbReference type="SMART" id="SM00330">
    <property type="entry name" value="PIPKc"/>
    <property type="match status" value="1"/>
</dbReference>
<dbReference type="Gene3D" id="3.30.810.10">
    <property type="entry name" value="2-Layer Sandwich"/>
    <property type="match status" value="1"/>
</dbReference>
<dbReference type="GO" id="GO:0016308">
    <property type="term" value="F:1-phosphatidylinositol-4-phosphate 5-kinase activity"/>
    <property type="evidence" value="ECO:0007669"/>
    <property type="project" value="TreeGrafter"/>
</dbReference>
<protein>
    <recommendedName>
        <fullName evidence="3">PIPK domain-containing protein</fullName>
    </recommendedName>
</protein>
<feature type="compositionally biased region" description="Polar residues" evidence="2">
    <location>
        <begin position="572"/>
        <end position="582"/>
    </location>
</feature>
<keyword evidence="1" id="KW-0547">Nucleotide-binding</keyword>
<dbReference type="InterPro" id="IPR027484">
    <property type="entry name" value="PInositol-4-P-5-kinase_N"/>
</dbReference>
<dbReference type="GO" id="GO:0046854">
    <property type="term" value="P:phosphatidylinositol phosphate biosynthetic process"/>
    <property type="evidence" value="ECO:0007669"/>
    <property type="project" value="TreeGrafter"/>
</dbReference>
<dbReference type="Proteomes" id="UP001497525">
    <property type="component" value="Unassembled WGS sequence"/>
</dbReference>
<dbReference type="PROSITE" id="PS51455">
    <property type="entry name" value="PIPK"/>
    <property type="match status" value="1"/>
</dbReference>
<dbReference type="PANTHER" id="PTHR23086:SF101">
    <property type="entry name" value="LP03320P-RELATED"/>
    <property type="match status" value="1"/>
</dbReference>
<evidence type="ECO:0000259" key="3">
    <source>
        <dbReference type="PROSITE" id="PS51455"/>
    </source>
</evidence>
<dbReference type="InterPro" id="IPR002498">
    <property type="entry name" value="PInositol-4-P-4/5-kinase_core"/>
</dbReference>
<evidence type="ECO:0000256" key="2">
    <source>
        <dbReference type="SAM" id="MobiDB-lite"/>
    </source>
</evidence>
<dbReference type="GO" id="GO:0005886">
    <property type="term" value="C:plasma membrane"/>
    <property type="evidence" value="ECO:0007669"/>
    <property type="project" value="TreeGrafter"/>
</dbReference>